<dbReference type="EMBL" id="CM009297">
    <property type="protein sequence ID" value="KAI9389966.1"/>
    <property type="molecule type" value="Genomic_DNA"/>
</dbReference>
<proteinExistence type="predicted"/>
<evidence type="ECO:0000313" key="2">
    <source>
        <dbReference type="Proteomes" id="UP000006729"/>
    </source>
</evidence>
<organism evidence="1 2">
    <name type="scientific">Populus trichocarpa</name>
    <name type="common">Western balsam poplar</name>
    <name type="synonym">Populus balsamifera subsp. trichocarpa</name>
    <dbReference type="NCBI Taxonomy" id="3694"/>
    <lineage>
        <taxon>Eukaryota</taxon>
        <taxon>Viridiplantae</taxon>
        <taxon>Streptophyta</taxon>
        <taxon>Embryophyta</taxon>
        <taxon>Tracheophyta</taxon>
        <taxon>Spermatophyta</taxon>
        <taxon>Magnoliopsida</taxon>
        <taxon>eudicotyledons</taxon>
        <taxon>Gunneridae</taxon>
        <taxon>Pentapetalae</taxon>
        <taxon>rosids</taxon>
        <taxon>fabids</taxon>
        <taxon>Malpighiales</taxon>
        <taxon>Salicaceae</taxon>
        <taxon>Saliceae</taxon>
        <taxon>Populus</taxon>
    </lineage>
</organism>
<gene>
    <name evidence="1" type="ORF">POPTR_008G117400v4</name>
</gene>
<reference evidence="1 2" key="1">
    <citation type="journal article" date="2006" name="Science">
        <title>The genome of black cottonwood, Populus trichocarpa (Torr. &amp; Gray).</title>
        <authorList>
            <person name="Tuskan G.A."/>
            <person name="Difazio S."/>
            <person name="Jansson S."/>
            <person name="Bohlmann J."/>
            <person name="Grigoriev I."/>
            <person name="Hellsten U."/>
            <person name="Putnam N."/>
            <person name="Ralph S."/>
            <person name="Rombauts S."/>
            <person name="Salamov A."/>
            <person name="Schein J."/>
            <person name="Sterck L."/>
            <person name="Aerts A."/>
            <person name="Bhalerao R.R."/>
            <person name="Bhalerao R.P."/>
            <person name="Blaudez D."/>
            <person name="Boerjan W."/>
            <person name="Brun A."/>
            <person name="Brunner A."/>
            <person name="Busov V."/>
            <person name="Campbell M."/>
            <person name="Carlson J."/>
            <person name="Chalot M."/>
            <person name="Chapman J."/>
            <person name="Chen G.L."/>
            <person name="Cooper D."/>
            <person name="Coutinho P.M."/>
            <person name="Couturier J."/>
            <person name="Covert S."/>
            <person name="Cronk Q."/>
            <person name="Cunningham R."/>
            <person name="Davis J."/>
            <person name="Degroeve S."/>
            <person name="Dejardin A."/>
            <person name="Depamphilis C."/>
            <person name="Detter J."/>
            <person name="Dirks B."/>
            <person name="Dubchak I."/>
            <person name="Duplessis S."/>
            <person name="Ehlting J."/>
            <person name="Ellis B."/>
            <person name="Gendler K."/>
            <person name="Goodstein D."/>
            <person name="Gribskov M."/>
            <person name="Grimwood J."/>
            <person name="Groover A."/>
            <person name="Gunter L."/>
            <person name="Hamberger B."/>
            <person name="Heinze B."/>
            <person name="Helariutta Y."/>
            <person name="Henrissat B."/>
            <person name="Holligan D."/>
            <person name="Holt R."/>
            <person name="Huang W."/>
            <person name="Islam-Faridi N."/>
            <person name="Jones S."/>
            <person name="Jones-Rhoades M."/>
            <person name="Jorgensen R."/>
            <person name="Joshi C."/>
            <person name="Kangasjarvi J."/>
            <person name="Karlsson J."/>
            <person name="Kelleher C."/>
            <person name="Kirkpatrick R."/>
            <person name="Kirst M."/>
            <person name="Kohler A."/>
            <person name="Kalluri U."/>
            <person name="Larimer F."/>
            <person name="Leebens-Mack J."/>
            <person name="Leple J.C."/>
            <person name="Locascio P."/>
            <person name="Lou Y."/>
            <person name="Lucas S."/>
            <person name="Martin F."/>
            <person name="Montanini B."/>
            <person name="Napoli C."/>
            <person name="Nelson D.R."/>
            <person name="Nelson C."/>
            <person name="Nieminen K."/>
            <person name="Nilsson O."/>
            <person name="Pereda V."/>
            <person name="Peter G."/>
            <person name="Philippe R."/>
            <person name="Pilate G."/>
            <person name="Poliakov A."/>
            <person name="Razumovskaya J."/>
            <person name="Richardson P."/>
            <person name="Rinaldi C."/>
            <person name="Ritland K."/>
            <person name="Rouze P."/>
            <person name="Ryaboy D."/>
            <person name="Schmutz J."/>
            <person name="Schrader J."/>
            <person name="Segerman B."/>
            <person name="Shin H."/>
            <person name="Siddiqui A."/>
            <person name="Sterky F."/>
            <person name="Terry A."/>
            <person name="Tsai C.J."/>
            <person name="Uberbacher E."/>
            <person name="Unneberg P."/>
            <person name="Vahala J."/>
            <person name="Wall K."/>
            <person name="Wessler S."/>
            <person name="Yang G."/>
            <person name="Yin T."/>
            <person name="Douglas C."/>
            <person name="Marra M."/>
            <person name="Sandberg G."/>
            <person name="Van de Peer Y."/>
            <person name="Rokhsar D."/>
        </authorList>
    </citation>
    <scope>NUCLEOTIDE SEQUENCE [LARGE SCALE GENOMIC DNA]</scope>
    <source>
        <strain evidence="2">cv. Nisqually</strain>
    </source>
</reference>
<evidence type="ECO:0000313" key="1">
    <source>
        <dbReference type="EMBL" id="KAI9389966.1"/>
    </source>
</evidence>
<comment type="caution">
    <text evidence="1">The sequence shown here is derived from an EMBL/GenBank/DDBJ whole genome shotgun (WGS) entry which is preliminary data.</text>
</comment>
<sequence length="319" mass="37027">MHGFNYELCPWGKHPVENIQERALKLLDQYRKKLTLYRTNTLLVPLGDDFCYISIDEAEAQFQNYRMLFDYVNSNPSLNAGAQFGTLDEYFRTLRGKSDRINYSLPVEVGSDQVGDFPSLSGDFFTYADRQQDYWSGYYISRPFFKAVDRVLEQRLRAVEIMMASWRTYCQRAQREKLPTGFAYKMTTAMGNLVLFQHQDGVTGTAKYHVIWDYGTRMHNCLQGLQIFMSKAIEVLLGIRHDKSDRNPSQFESEQVRSKYDVQPEFKAINAREGTSQYVEFSNPLEQSREEIAMPIVNMPDVTILDSNWTCVRSQASSE</sequence>
<protein>
    <submittedName>
        <fullName evidence="1">Uncharacterized protein</fullName>
    </submittedName>
</protein>
<keyword evidence="2" id="KW-1185">Reference proteome</keyword>
<name>A0ACC0SL98_POPTR</name>
<dbReference type="Proteomes" id="UP000006729">
    <property type="component" value="Chromosome 8"/>
</dbReference>
<accession>A0ACC0SL98</accession>